<dbReference type="InterPro" id="IPR008271">
    <property type="entry name" value="Ser/Thr_kinase_AS"/>
</dbReference>
<dbReference type="InterPro" id="IPR000719">
    <property type="entry name" value="Prot_kinase_dom"/>
</dbReference>
<dbReference type="GeneID" id="8860691"/>
<protein>
    <recommendedName>
        <fullName evidence="1">non-specific serine/threonine protein kinase</fullName>
        <ecNumber evidence="1">2.7.11.1</ecNumber>
    </recommendedName>
</protein>
<evidence type="ECO:0000256" key="1">
    <source>
        <dbReference type="ARBA" id="ARBA00012513"/>
    </source>
</evidence>
<dbReference type="SMART" id="SM00220">
    <property type="entry name" value="S_TKc"/>
    <property type="match status" value="1"/>
</dbReference>
<evidence type="ECO:0000256" key="10">
    <source>
        <dbReference type="ARBA" id="ARBA00048977"/>
    </source>
</evidence>
<dbReference type="GO" id="GO:0017148">
    <property type="term" value="P:negative regulation of translation"/>
    <property type="evidence" value="ECO:0007669"/>
    <property type="project" value="UniProtKB-KW"/>
</dbReference>
<evidence type="ECO:0000256" key="4">
    <source>
        <dbReference type="ARBA" id="ARBA00022741"/>
    </source>
</evidence>
<gene>
    <name evidence="12" type="ORF">NAEGRDRAFT_76437</name>
</gene>
<dbReference type="SUPFAM" id="SSF56112">
    <property type="entry name" value="Protein kinase-like (PK-like)"/>
    <property type="match status" value="1"/>
</dbReference>
<dbReference type="EC" id="2.7.11.1" evidence="1"/>
<dbReference type="GO" id="GO:0005634">
    <property type="term" value="C:nucleus"/>
    <property type="evidence" value="ECO:0007669"/>
    <property type="project" value="TreeGrafter"/>
</dbReference>
<dbReference type="GO" id="GO:0005524">
    <property type="term" value="F:ATP binding"/>
    <property type="evidence" value="ECO:0007669"/>
    <property type="project" value="UniProtKB-KW"/>
</dbReference>
<keyword evidence="7" id="KW-0652">Protein synthesis inhibitor</keyword>
<dbReference type="Gene3D" id="1.10.510.10">
    <property type="entry name" value="Transferase(Phosphotransferase) domain 1"/>
    <property type="match status" value="1"/>
</dbReference>
<dbReference type="InParanoid" id="D2W4V1"/>
<dbReference type="EMBL" id="GG738990">
    <property type="protein sequence ID" value="EFC35900.1"/>
    <property type="molecule type" value="Genomic_DNA"/>
</dbReference>
<keyword evidence="13" id="KW-1185">Reference proteome</keyword>
<evidence type="ECO:0000259" key="11">
    <source>
        <dbReference type="PROSITE" id="PS50011"/>
    </source>
</evidence>
<dbReference type="GO" id="GO:0004694">
    <property type="term" value="F:eukaryotic translation initiation factor 2alpha kinase activity"/>
    <property type="evidence" value="ECO:0007669"/>
    <property type="project" value="TreeGrafter"/>
</dbReference>
<keyword evidence="4" id="KW-0547">Nucleotide-binding</keyword>
<name>D2W4V1_NAEGR</name>
<evidence type="ECO:0000256" key="3">
    <source>
        <dbReference type="ARBA" id="ARBA00022679"/>
    </source>
</evidence>
<keyword evidence="5" id="KW-0418">Kinase</keyword>
<accession>D2W4V1</accession>
<evidence type="ECO:0000256" key="5">
    <source>
        <dbReference type="ARBA" id="ARBA00022777"/>
    </source>
</evidence>
<dbReference type="InterPro" id="IPR050339">
    <property type="entry name" value="CC_SR_Kinase"/>
</dbReference>
<sequence>MVAALKTYRESTVSNDLPRLIEAFKRAKEFNHPNVVRYLDYGVLEQSFENLHFVVMELAPLDLEKYILNHSVVNSDSGNERFRIGEVSQNKNREYSLSLKEVTLLFRDILKGYDYLHQNKIIHRDLKPQNILIYRVQGEIVPKISDHDECKISELDLVRTTMIQGTREYAAPELFEKHLSNNNLYETVDIYSLGCIYLFVLIKTCLEVDGKTFFDWMIVNQEEKVHNFIKERIEMLYKNTNEKIRNCIIRLLYCTIKKSPLRIPLKDFYAVIKYILSLMNHSETADLYEDVINDSLMEEILKKNEK</sequence>
<evidence type="ECO:0000256" key="2">
    <source>
        <dbReference type="ARBA" id="ARBA00022527"/>
    </source>
</evidence>
<evidence type="ECO:0000313" key="12">
    <source>
        <dbReference type="EMBL" id="EFC35900.1"/>
    </source>
</evidence>
<dbReference type="PANTHER" id="PTHR11042:SF160">
    <property type="entry name" value="EUKARYOTIC TRANSLATION INITIATION FACTOR 2-ALPHA KINASE 1"/>
    <property type="match status" value="1"/>
</dbReference>
<dbReference type="GO" id="GO:0005737">
    <property type="term" value="C:cytoplasm"/>
    <property type="evidence" value="ECO:0007669"/>
    <property type="project" value="TreeGrafter"/>
</dbReference>
<dbReference type="eggNOG" id="KOG1027">
    <property type="taxonomic scope" value="Eukaryota"/>
</dbReference>
<evidence type="ECO:0000256" key="9">
    <source>
        <dbReference type="ARBA" id="ARBA00048659"/>
    </source>
</evidence>
<dbReference type="Proteomes" id="UP000006671">
    <property type="component" value="Unassembled WGS sequence"/>
</dbReference>
<comment type="catalytic activity">
    <reaction evidence="9">
        <text>L-threonyl-[protein] + ATP = O-phospho-L-threonyl-[protein] + ADP + H(+)</text>
        <dbReference type="Rhea" id="RHEA:46608"/>
        <dbReference type="Rhea" id="RHEA-COMP:11060"/>
        <dbReference type="Rhea" id="RHEA-COMP:11605"/>
        <dbReference type="ChEBI" id="CHEBI:15378"/>
        <dbReference type="ChEBI" id="CHEBI:30013"/>
        <dbReference type="ChEBI" id="CHEBI:30616"/>
        <dbReference type="ChEBI" id="CHEBI:61977"/>
        <dbReference type="ChEBI" id="CHEBI:456216"/>
        <dbReference type="EC" id="2.7.11.1"/>
    </reaction>
    <physiologicalReaction direction="left-to-right" evidence="9">
        <dbReference type="Rhea" id="RHEA:46609"/>
    </physiologicalReaction>
</comment>
<organism evidence="13">
    <name type="scientific">Naegleria gruberi</name>
    <name type="common">Amoeba</name>
    <dbReference type="NCBI Taxonomy" id="5762"/>
    <lineage>
        <taxon>Eukaryota</taxon>
        <taxon>Discoba</taxon>
        <taxon>Heterolobosea</taxon>
        <taxon>Tetramitia</taxon>
        <taxon>Eutetramitia</taxon>
        <taxon>Vahlkampfiidae</taxon>
        <taxon>Naegleria</taxon>
    </lineage>
</organism>
<reference evidence="12 13" key="1">
    <citation type="journal article" date="2010" name="Cell">
        <title>The genome of Naegleria gruberi illuminates early eukaryotic versatility.</title>
        <authorList>
            <person name="Fritz-Laylin L.K."/>
            <person name="Prochnik S.E."/>
            <person name="Ginger M.L."/>
            <person name="Dacks J.B."/>
            <person name="Carpenter M.L."/>
            <person name="Field M.C."/>
            <person name="Kuo A."/>
            <person name="Paredez A."/>
            <person name="Chapman J."/>
            <person name="Pham J."/>
            <person name="Shu S."/>
            <person name="Neupane R."/>
            <person name="Cipriano M."/>
            <person name="Mancuso J."/>
            <person name="Tu H."/>
            <person name="Salamov A."/>
            <person name="Lindquist E."/>
            <person name="Shapiro H."/>
            <person name="Lucas S."/>
            <person name="Grigoriev I.V."/>
            <person name="Cande W.Z."/>
            <person name="Fulton C."/>
            <person name="Rokhsar D.S."/>
            <person name="Dawson S.C."/>
        </authorList>
    </citation>
    <scope>NUCLEOTIDE SEQUENCE [LARGE SCALE GENOMIC DNA]</scope>
    <source>
        <strain evidence="12 13">NEG-M</strain>
    </source>
</reference>
<dbReference type="AlphaFoldDB" id="D2W4V1"/>
<keyword evidence="3" id="KW-0808">Transferase</keyword>
<dbReference type="KEGG" id="ngr:NAEGRDRAFT_76437"/>
<proteinExistence type="inferred from homology"/>
<evidence type="ECO:0000256" key="7">
    <source>
        <dbReference type="ARBA" id="ARBA00023193"/>
    </source>
</evidence>
<comment type="similarity">
    <text evidence="8">Belongs to the protein kinase superfamily. Ser/Thr protein kinase family. GCN2 subfamily.</text>
</comment>
<evidence type="ECO:0000313" key="13">
    <source>
        <dbReference type="Proteomes" id="UP000006671"/>
    </source>
</evidence>
<dbReference type="PROSITE" id="PS00108">
    <property type="entry name" value="PROTEIN_KINASE_ST"/>
    <property type="match status" value="1"/>
</dbReference>
<dbReference type="STRING" id="5762.D2W4V1"/>
<dbReference type="VEuPathDB" id="AmoebaDB:NAEGRDRAFT_76437"/>
<evidence type="ECO:0000256" key="8">
    <source>
        <dbReference type="ARBA" id="ARBA00037982"/>
    </source>
</evidence>
<dbReference type="InterPro" id="IPR011009">
    <property type="entry name" value="Kinase-like_dom_sf"/>
</dbReference>
<dbReference type="PANTHER" id="PTHR11042">
    <property type="entry name" value="EUKARYOTIC TRANSLATION INITIATION FACTOR 2-ALPHA KINASE EIF2-ALPHA KINASE -RELATED"/>
    <property type="match status" value="1"/>
</dbReference>
<keyword evidence="2" id="KW-0723">Serine/threonine-protein kinase</keyword>
<dbReference type="RefSeq" id="XP_002668644.1">
    <property type="nucleotide sequence ID" value="XM_002668598.1"/>
</dbReference>
<comment type="catalytic activity">
    <reaction evidence="10">
        <text>L-seryl-[protein] + ATP = O-phospho-L-seryl-[protein] + ADP + H(+)</text>
        <dbReference type="Rhea" id="RHEA:17989"/>
        <dbReference type="Rhea" id="RHEA-COMP:9863"/>
        <dbReference type="Rhea" id="RHEA-COMP:11604"/>
        <dbReference type="ChEBI" id="CHEBI:15378"/>
        <dbReference type="ChEBI" id="CHEBI:29999"/>
        <dbReference type="ChEBI" id="CHEBI:30616"/>
        <dbReference type="ChEBI" id="CHEBI:83421"/>
        <dbReference type="ChEBI" id="CHEBI:456216"/>
        <dbReference type="EC" id="2.7.11.1"/>
    </reaction>
    <physiologicalReaction direction="left-to-right" evidence="10">
        <dbReference type="Rhea" id="RHEA:17990"/>
    </physiologicalReaction>
</comment>
<keyword evidence="6" id="KW-0067">ATP-binding</keyword>
<evidence type="ECO:0000256" key="6">
    <source>
        <dbReference type="ARBA" id="ARBA00022840"/>
    </source>
</evidence>
<feature type="domain" description="Protein kinase" evidence="11">
    <location>
        <begin position="1"/>
        <end position="275"/>
    </location>
</feature>
<dbReference type="OrthoDB" id="4062651at2759"/>
<dbReference type="Pfam" id="PF00069">
    <property type="entry name" value="Pkinase"/>
    <property type="match status" value="1"/>
</dbReference>
<dbReference type="PROSITE" id="PS50011">
    <property type="entry name" value="PROTEIN_KINASE_DOM"/>
    <property type="match status" value="1"/>
</dbReference>